<dbReference type="InterPro" id="IPR016181">
    <property type="entry name" value="Acyl_CoA_acyltransferase"/>
</dbReference>
<reference evidence="1" key="1">
    <citation type="submission" date="2013-12" db="EMBL/GenBank/DDBJ databases">
        <title>Annotated genome of Streptomyces scopuliridis.</title>
        <authorList>
            <person name="Olson J.B."/>
        </authorList>
    </citation>
    <scope>NUCLEOTIDE SEQUENCE [LARGE SCALE GENOMIC DNA]</scope>
    <source>
        <strain evidence="1">RB72</strain>
    </source>
</reference>
<name>A0A2T7TEY0_9ACTN</name>
<sequence length="373" mass="40914">MTAVTQMDDPPAAAAVMRPLPGTFAVRTGVADDWDEYLGVGAPATLSRRWIMLAEGRIPGGAHTLELSGDGVPSVALVGGPVDRPTGHVRFDPHRVLSGGSVDEGVAEHGPHPWRGLAPEEVFPCCLLMFPNYETAPVGPGAHDPAAVRAYVDGLVDWCRQQGMRSIAALFLRPDFPEFLDALRTRGFDVVPMVDRCDMDVTWPDFDGYVAGLPRKRRFAVRRELRDIALRGVVISERTVRDQEPELVRLRAQIVTKYGGTPDAEREAGSLRHLREHFGPRNVMVVEARQGDDLLSFSILVRDGARWTVLMSGTDYDRPDASFTYFATMFYRPAELAPRMGITSMAYGLGTLQAKKLRGCTVNTLSAAALLLD</sequence>
<accession>A0A2T7TEY0</accession>
<keyword evidence="2" id="KW-1185">Reference proteome</keyword>
<gene>
    <name evidence="1" type="ORF">Y717_09915</name>
</gene>
<dbReference type="EMBL" id="AZSP01000017">
    <property type="protein sequence ID" value="PVE13705.1"/>
    <property type="molecule type" value="Genomic_DNA"/>
</dbReference>
<protein>
    <recommendedName>
        <fullName evidence="3">BioF2-like acetyltransferase domain-containing protein</fullName>
    </recommendedName>
</protein>
<dbReference type="Proteomes" id="UP000245992">
    <property type="component" value="Unassembled WGS sequence"/>
</dbReference>
<dbReference type="AlphaFoldDB" id="A0A2T7TEY0"/>
<evidence type="ECO:0000313" key="1">
    <source>
        <dbReference type="EMBL" id="PVE13705.1"/>
    </source>
</evidence>
<evidence type="ECO:0000313" key="2">
    <source>
        <dbReference type="Proteomes" id="UP000245992"/>
    </source>
</evidence>
<dbReference type="SUPFAM" id="SSF55729">
    <property type="entry name" value="Acyl-CoA N-acyltransferases (Nat)"/>
    <property type="match status" value="1"/>
</dbReference>
<dbReference type="OrthoDB" id="4519700at2"/>
<dbReference type="Gene3D" id="3.40.630.30">
    <property type="match status" value="1"/>
</dbReference>
<organism evidence="1 2">
    <name type="scientific">Streptomyces scopuliridis RB72</name>
    <dbReference type="NCBI Taxonomy" id="1440053"/>
    <lineage>
        <taxon>Bacteria</taxon>
        <taxon>Bacillati</taxon>
        <taxon>Actinomycetota</taxon>
        <taxon>Actinomycetes</taxon>
        <taxon>Kitasatosporales</taxon>
        <taxon>Streptomycetaceae</taxon>
        <taxon>Streptomyces</taxon>
    </lineage>
</organism>
<dbReference type="STRING" id="1440053.GCA_000718095_00494"/>
<dbReference type="RefSeq" id="WP_030349707.1">
    <property type="nucleotide sequence ID" value="NZ_AZSP01000017.1"/>
</dbReference>
<proteinExistence type="predicted"/>
<comment type="caution">
    <text evidence="1">The sequence shown here is derived from an EMBL/GenBank/DDBJ whole genome shotgun (WGS) entry which is preliminary data.</text>
</comment>
<evidence type="ECO:0008006" key="3">
    <source>
        <dbReference type="Google" id="ProtNLM"/>
    </source>
</evidence>